<feature type="compositionally biased region" description="Polar residues" evidence="12">
    <location>
        <begin position="1109"/>
        <end position="1120"/>
    </location>
</feature>
<keyword evidence="7 11" id="KW-0378">Hydrolase</keyword>
<organism evidence="14 15">
    <name type="scientific">Bremerella volcania</name>
    <dbReference type="NCBI Taxonomy" id="2527984"/>
    <lineage>
        <taxon>Bacteria</taxon>
        <taxon>Pseudomonadati</taxon>
        <taxon>Planctomycetota</taxon>
        <taxon>Planctomycetia</taxon>
        <taxon>Pirellulales</taxon>
        <taxon>Pirellulaceae</taxon>
        <taxon>Bremerella</taxon>
    </lineage>
</organism>
<evidence type="ECO:0000256" key="11">
    <source>
        <dbReference type="PROSITE-ProRule" id="PRU01240"/>
    </source>
</evidence>
<keyword evidence="5" id="KW-0732">Signal</keyword>
<dbReference type="InterPro" id="IPR033764">
    <property type="entry name" value="Sdr_B"/>
</dbReference>
<dbReference type="InterPro" id="IPR003644">
    <property type="entry name" value="Calx_beta"/>
</dbReference>
<keyword evidence="4 11" id="KW-0645">Protease</keyword>
<dbReference type="PANTHER" id="PTHR42884">
    <property type="entry name" value="PROPROTEIN CONVERTASE SUBTILISIN/KEXIN-RELATED"/>
    <property type="match status" value="1"/>
</dbReference>
<dbReference type="InterPro" id="IPR002884">
    <property type="entry name" value="P_dom"/>
</dbReference>
<dbReference type="Pfam" id="PF00082">
    <property type="entry name" value="Peptidase_S8"/>
    <property type="match status" value="1"/>
</dbReference>
<evidence type="ECO:0000256" key="1">
    <source>
        <dbReference type="ARBA" id="ARBA00004613"/>
    </source>
</evidence>
<proteinExistence type="inferred from homology"/>
<keyword evidence="8 11" id="KW-0720">Serine protease</keyword>
<dbReference type="PROSITE" id="PS51829">
    <property type="entry name" value="P_HOMO_B"/>
    <property type="match status" value="2"/>
</dbReference>
<dbReference type="EC" id="3.4.21.-" evidence="14"/>
<dbReference type="SUPFAM" id="SSF141072">
    <property type="entry name" value="CalX-like"/>
    <property type="match status" value="2"/>
</dbReference>
<evidence type="ECO:0000313" key="14">
    <source>
        <dbReference type="EMBL" id="QDU75666.1"/>
    </source>
</evidence>
<dbReference type="Pfam" id="PF01483">
    <property type="entry name" value="P_proprotein"/>
    <property type="match status" value="2"/>
</dbReference>
<dbReference type="PRINTS" id="PR00723">
    <property type="entry name" value="SUBTILISIN"/>
</dbReference>
<evidence type="ECO:0000256" key="3">
    <source>
        <dbReference type="ARBA" id="ARBA00022525"/>
    </source>
</evidence>
<dbReference type="InterPro" id="IPR022398">
    <property type="entry name" value="Peptidase_S8_His-AS"/>
</dbReference>
<dbReference type="SUPFAM" id="SSF49785">
    <property type="entry name" value="Galactose-binding domain-like"/>
    <property type="match status" value="2"/>
</dbReference>
<feature type="active site" description="Charge relay system" evidence="10 11">
    <location>
        <position position="1303"/>
    </location>
</feature>
<protein>
    <submittedName>
        <fullName evidence="14">Calcium-dependent protease</fullName>
        <ecNumber evidence="14">3.4.21.-</ecNumber>
    </submittedName>
</protein>
<evidence type="ECO:0000256" key="4">
    <source>
        <dbReference type="ARBA" id="ARBA00022670"/>
    </source>
</evidence>
<dbReference type="EMBL" id="CP036289">
    <property type="protein sequence ID" value="QDU75666.1"/>
    <property type="molecule type" value="Genomic_DNA"/>
</dbReference>
<keyword evidence="3" id="KW-0964">Secreted</keyword>
<dbReference type="KEGG" id="bvo:Pan97_27000"/>
<evidence type="ECO:0000256" key="5">
    <source>
        <dbReference type="ARBA" id="ARBA00022729"/>
    </source>
</evidence>
<dbReference type="GO" id="GO:0005576">
    <property type="term" value="C:extracellular region"/>
    <property type="evidence" value="ECO:0007669"/>
    <property type="project" value="UniProtKB-SubCell"/>
</dbReference>
<dbReference type="GO" id="GO:0007154">
    <property type="term" value="P:cell communication"/>
    <property type="evidence" value="ECO:0007669"/>
    <property type="project" value="InterPro"/>
</dbReference>
<dbReference type="InterPro" id="IPR015500">
    <property type="entry name" value="Peptidase_S8_subtilisin-rel"/>
</dbReference>
<dbReference type="Gene3D" id="3.40.50.200">
    <property type="entry name" value="Peptidase S8/S53 domain"/>
    <property type="match status" value="1"/>
</dbReference>
<evidence type="ECO:0000256" key="6">
    <source>
        <dbReference type="ARBA" id="ARBA00022737"/>
    </source>
</evidence>
<evidence type="ECO:0000256" key="7">
    <source>
        <dbReference type="ARBA" id="ARBA00022801"/>
    </source>
</evidence>
<dbReference type="InterPro" id="IPR038081">
    <property type="entry name" value="CalX-like_sf"/>
</dbReference>
<comment type="similarity">
    <text evidence="2">Belongs to the peptidase S8 family. Furin subfamily.</text>
</comment>
<dbReference type="GO" id="GO:0005737">
    <property type="term" value="C:cytoplasm"/>
    <property type="evidence" value="ECO:0007669"/>
    <property type="project" value="UniProtKB-ARBA"/>
</dbReference>
<keyword evidence="9" id="KW-0106">Calcium</keyword>
<dbReference type="CDD" id="cd04059">
    <property type="entry name" value="Peptidases_S8_Protein_convertases_Kexins_Furin-like"/>
    <property type="match status" value="1"/>
</dbReference>
<dbReference type="RefSeq" id="WP_144973225.1">
    <property type="nucleotide sequence ID" value="NZ_CP036289.1"/>
</dbReference>
<keyword evidence="6" id="KW-0677">Repeat</keyword>
<dbReference type="InterPro" id="IPR023828">
    <property type="entry name" value="Peptidase_S8_Ser-AS"/>
</dbReference>
<dbReference type="GO" id="GO:0016485">
    <property type="term" value="P:protein processing"/>
    <property type="evidence" value="ECO:0007669"/>
    <property type="project" value="TreeGrafter"/>
</dbReference>
<gene>
    <name evidence="14" type="primary">prcA</name>
    <name evidence="14" type="ORF">Pan97_27000</name>
</gene>
<feature type="active site" description="Charge relay system" evidence="10 11">
    <location>
        <position position="1124"/>
    </location>
</feature>
<dbReference type="Gene3D" id="1.10.1330.10">
    <property type="entry name" value="Dockerin domain"/>
    <property type="match status" value="1"/>
</dbReference>
<dbReference type="InterPro" id="IPR000209">
    <property type="entry name" value="Peptidase_S8/S53_dom"/>
</dbReference>
<evidence type="ECO:0000256" key="12">
    <source>
        <dbReference type="SAM" id="MobiDB-lite"/>
    </source>
</evidence>
<evidence type="ECO:0000256" key="9">
    <source>
        <dbReference type="ARBA" id="ARBA00022837"/>
    </source>
</evidence>
<feature type="domain" description="P/Homo B" evidence="13">
    <location>
        <begin position="641"/>
        <end position="795"/>
    </location>
</feature>
<dbReference type="SUPFAM" id="SSF117074">
    <property type="entry name" value="Hypothetical protein PA1324"/>
    <property type="match status" value="2"/>
</dbReference>
<keyword evidence="15" id="KW-1185">Reference proteome</keyword>
<reference evidence="15" key="1">
    <citation type="submission" date="2019-02" db="EMBL/GenBank/DDBJ databases">
        <title>Deep-cultivation of Planctomycetes and their phenomic and genomic characterization uncovers novel biology.</title>
        <authorList>
            <person name="Wiegand S."/>
            <person name="Jogler M."/>
            <person name="Boedeker C."/>
            <person name="Pinto D."/>
            <person name="Vollmers J."/>
            <person name="Rivas-Marin E."/>
            <person name="Kohn T."/>
            <person name="Peeters S.H."/>
            <person name="Heuer A."/>
            <person name="Rast P."/>
            <person name="Oberbeckmann S."/>
            <person name="Bunk B."/>
            <person name="Jeske O."/>
            <person name="Meyerdierks A."/>
            <person name="Storesund J.E."/>
            <person name="Kallscheuer N."/>
            <person name="Luecker S."/>
            <person name="Lage O.M."/>
            <person name="Pohl T."/>
            <person name="Merkel B.J."/>
            <person name="Hornburger P."/>
            <person name="Mueller R.-W."/>
            <person name="Bruemmer F."/>
            <person name="Labrenz M."/>
            <person name="Spormann A.M."/>
            <person name="Op den Camp H."/>
            <person name="Overmann J."/>
            <person name="Amann R."/>
            <person name="Jetten M.S.M."/>
            <person name="Mascher T."/>
            <person name="Medema M.H."/>
            <person name="Devos D.P."/>
            <person name="Kaster A.-K."/>
            <person name="Ovreas L."/>
            <person name="Rohde M."/>
            <person name="Galperin M.Y."/>
            <person name="Jogler C."/>
        </authorList>
    </citation>
    <scope>NUCLEOTIDE SEQUENCE [LARGE SCALE GENOMIC DNA]</scope>
    <source>
        <strain evidence="15">Pan97</strain>
    </source>
</reference>
<evidence type="ECO:0000256" key="8">
    <source>
        <dbReference type="ARBA" id="ARBA00022825"/>
    </source>
</evidence>
<evidence type="ECO:0000313" key="15">
    <source>
        <dbReference type="Proteomes" id="UP000318626"/>
    </source>
</evidence>
<dbReference type="SUPFAM" id="SSF52743">
    <property type="entry name" value="Subtilisin-like"/>
    <property type="match status" value="1"/>
</dbReference>
<dbReference type="InterPro" id="IPR036439">
    <property type="entry name" value="Dockerin_dom_sf"/>
</dbReference>
<dbReference type="PROSITE" id="PS00137">
    <property type="entry name" value="SUBTILASE_HIS"/>
    <property type="match status" value="1"/>
</dbReference>
<dbReference type="PROSITE" id="PS00138">
    <property type="entry name" value="SUBTILASE_SER"/>
    <property type="match status" value="1"/>
</dbReference>
<evidence type="ECO:0000259" key="13">
    <source>
        <dbReference type="PROSITE" id="PS51829"/>
    </source>
</evidence>
<dbReference type="Pfam" id="PF03160">
    <property type="entry name" value="Calx-beta"/>
    <property type="match status" value="2"/>
</dbReference>
<feature type="region of interest" description="Disordered" evidence="12">
    <location>
        <begin position="1108"/>
        <end position="1127"/>
    </location>
</feature>
<dbReference type="GO" id="GO:0012505">
    <property type="term" value="C:endomembrane system"/>
    <property type="evidence" value="ECO:0007669"/>
    <property type="project" value="UniProtKB-ARBA"/>
</dbReference>
<dbReference type="InterPro" id="IPR034182">
    <property type="entry name" value="Kexin/furin"/>
</dbReference>
<dbReference type="Pfam" id="PF17210">
    <property type="entry name" value="SdrD_B"/>
    <property type="match status" value="1"/>
</dbReference>
<dbReference type="GO" id="GO:0004252">
    <property type="term" value="F:serine-type endopeptidase activity"/>
    <property type="evidence" value="ECO:0007669"/>
    <property type="project" value="UniProtKB-UniRule"/>
</dbReference>
<dbReference type="InterPro" id="IPR036852">
    <property type="entry name" value="Peptidase_S8/S53_dom_sf"/>
</dbReference>
<dbReference type="OrthoDB" id="227529at2"/>
<feature type="domain" description="P/Homo B" evidence="13">
    <location>
        <begin position="1364"/>
        <end position="1504"/>
    </location>
</feature>
<dbReference type="Gene3D" id="2.60.40.10">
    <property type="entry name" value="Immunoglobulins"/>
    <property type="match status" value="1"/>
</dbReference>
<dbReference type="SMART" id="SM00237">
    <property type="entry name" value="Calx_beta"/>
    <property type="match status" value="2"/>
</dbReference>
<dbReference type="PROSITE" id="PS00136">
    <property type="entry name" value="SUBTILASE_ASP"/>
    <property type="match status" value="1"/>
</dbReference>
<sequence length="1867" mass="196239">MSVTRRRNRPAARWSHSTLGRLGTFEALEERRLLAVDLSFVPSAGTVSEENGLQILTTSPGSVLQFSVRLQGLVDELTSFQLNLLNSSIDSGQLQLRDWTADPAWQVPLDNNLDSSAADLFVAAGADLVGTSFALPVKLGTFEVEVPATPGVYLLSADSSGSGIFQTMFLGKDSPDPIAVNSFGDLYIRGEDALPILKIEPTVADQLEGDSGSKIYQFTVHRSGDVSGTSSVDFAVIGSGANPASASDFANGILPTGTIAFLAGETEQTISIEVVGDLLVESDEEFVITLSNPANATLDADLTAQAIIRNDDSELSIAATDAVLTEGDSGTKSFLFTVTRTGDLSGAASVDYEVAGLGTNPADSADFGGSFPAGSVPFSAGETSKTISIEVSGDTEIEPDESFVVTLTNPIGAQLDAATANGEIVTDDFAPTYAPLDVNQDGTVDASTDGNLILATLFDLPPSNLSSFKGSSTLTVEQIHQNVIDLRSAGTLDVNESGTVDASTDGNLILAVLFDLPDLSPFMGSTLLTDVQIKNNVLALTKNSPVVPAGLFNDRLAREIPAIDESSPVVELDSERCIIVTGDVMTVGNQSNRSVIPDGELTINADPGAISGKVWDDANGNGVQDVGETGLSGWKVYVDENDNGQFDEANYAPISSTNVPVSITDNNTVSSNLSVSGLTGIISDVNITLNISHTYDSDLEVSLIAPTGESVLLFNRIGGSGNNFTGTTLDDEAVLAITAGSPPFTGTFRPQGSLSDFDGLNPNGTWTLSVTDHASLDTGQVTGWSLTFLTGEQFQTTDLNGDFVIDSLDAGSYSIRQVVEAGWRQLGPANDAAQVVAVADGVTTPNVDFRNQMLPGTLRGRVWQDQNANQAVDSSEPYLANWTVYLDLTDNRILDSGEPTAVTDSQGLYEFTDLAPGSYVIAQWLPTNWEQTYPGSTAPSPLFARAAENVYAPTSSSIQQMSSEGEDSPDTWWISSHWSGEQLVEVLGGTVNAIAEVTNAFLWNPGSSKAAQQALQILSAVPAIDVFWPNTTHQYTSRLVPNDPLYVDQWHLSNTGQSGGTAGIDANISGVWDAGITGNGVIIGIVDDGLQHTHPDLTNQYLAEYSIDINGNDSDPTPSSADPHGTSVAGVAAASFQNNEGGSGVAPNASLAGIRLTAAGVTDSQEATGLTYQSQFIDVYNNSWGPADSGAQLSGPGPQTVLALYKGVTSGRGGLGNIYVWAAGNGLTNNDNVNYDGYASSRYTIAVAAVDHNGIQSYYSEPGASILITAPSNGNTVGITTTDLVGSNGYSTGNYTNGFGGTSSASPLVAGVVALMLEANPQLTWRDVQHILANSAAVNDQGDSDWSTNGGGHQINHKYGFGMVDAEAAVALAQSWTTVGAEVMVDSGLLSVGSTITEGITGISTTVTIPENILVESVEVTFSATHSRRGDLQVELRSPDGTVSILSEPHSDTSNNYNGWVFTTLRHWDELSAGDWTLTVRDPVSGSVGTLDSWQLRLFGTAANPIDTSVYHVNLAPDEIIDSLDFGNRYTGTAPPVVTSIATNVGITDPAPLLSGQPTTDWSTQRSRLANIEVQFSESIADVDANDLVLRNLGISGDDNPAGIITLADGQLHVSADKLMIDLQGLKLPDGVYEIELLPSIVSLSGVALDGNADGIAGDAHMILGGSENGLFQLSADFDGDANVSEADFGAISYWFGSQPPSAPAYVDLNQDSGVSIQDFYLFQQVLGSSLTFPTTANGVSVTRMVPAATSIESDLVSDPATDGIAAKLETKERPFIYLTDSAVTSLICRPMEESRDPRQVAVPKPVFIGPTFTPPQLALLLESTELAIDKLNAHAQQVDGAWATYVEFIDDDLLDEIMELKGYRTS</sequence>
<dbReference type="InterPro" id="IPR013783">
    <property type="entry name" value="Ig-like_fold"/>
</dbReference>
<feature type="active site" description="Charge relay system" evidence="10 11">
    <location>
        <position position="1087"/>
    </location>
</feature>
<comment type="subcellular location">
    <subcellularLocation>
        <location evidence="1">Secreted</location>
    </subcellularLocation>
</comment>
<dbReference type="Gene3D" id="2.60.120.260">
    <property type="entry name" value="Galactose-binding domain-like"/>
    <property type="match status" value="2"/>
</dbReference>
<dbReference type="GO" id="GO:0016020">
    <property type="term" value="C:membrane"/>
    <property type="evidence" value="ECO:0007669"/>
    <property type="project" value="InterPro"/>
</dbReference>
<name>A0A518C8V9_9BACT</name>
<evidence type="ECO:0000256" key="2">
    <source>
        <dbReference type="ARBA" id="ARBA00005325"/>
    </source>
</evidence>
<dbReference type="Gene3D" id="2.60.40.2030">
    <property type="match status" value="2"/>
</dbReference>
<dbReference type="GO" id="GO:0000272">
    <property type="term" value="P:polysaccharide catabolic process"/>
    <property type="evidence" value="ECO:0007669"/>
    <property type="project" value="InterPro"/>
</dbReference>
<dbReference type="Proteomes" id="UP000318626">
    <property type="component" value="Chromosome"/>
</dbReference>
<dbReference type="InterPro" id="IPR023827">
    <property type="entry name" value="Peptidase_S8_Asp-AS"/>
</dbReference>
<evidence type="ECO:0000256" key="10">
    <source>
        <dbReference type="PIRSR" id="PIRSR615500-1"/>
    </source>
</evidence>
<dbReference type="PANTHER" id="PTHR42884:SF14">
    <property type="entry name" value="NEUROENDOCRINE CONVERTASE 1"/>
    <property type="match status" value="1"/>
</dbReference>
<accession>A0A518C8V9</accession>
<dbReference type="PROSITE" id="PS51892">
    <property type="entry name" value="SUBTILASE"/>
    <property type="match status" value="1"/>
</dbReference>
<dbReference type="InterPro" id="IPR008979">
    <property type="entry name" value="Galactose-bd-like_sf"/>
</dbReference>